<evidence type="ECO:0000256" key="2">
    <source>
        <dbReference type="ARBA" id="ARBA00022448"/>
    </source>
</evidence>
<keyword evidence="4 9" id="KW-0812">Transmembrane</keyword>
<comment type="subunit">
    <text evidence="9">Component of the Sec protein translocase complex. Heterotrimer consisting of SecY, SecE and SecG subunits. The heterotrimers can form oligomers, although 1 heterotrimer is thought to be able to translocate proteins. Interacts with the ribosome. Interacts with SecDF, and other proteins may be involved. Interacts with SecA.</text>
</comment>
<evidence type="ECO:0000256" key="4">
    <source>
        <dbReference type="ARBA" id="ARBA00022692"/>
    </source>
</evidence>
<evidence type="ECO:0000313" key="10">
    <source>
        <dbReference type="EMBL" id="OIN89025.1"/>
    </source>
</evidence>
<comment type="function">
    <text evidence="9">Essential subunit of the Sec protein translocation channel SecYEG. Clamps together the 2 halves of SecY. May contact the channel plug during translocation.</text>
</comment>
<dbReference type="Pfam" id="PF00584">
    <property type="entry name" value="SecE"/>
    <property type="match status" value="1"/>
</dbReference>
<gene>
    <name evidence="9" type="primary">secE</name>
    <name evidence="10" type="ORF">AUJ40_02695</name>
</gene>
<evidence type="ECO:0000256" key="6">
    <source>
        <dbReference type="ARBA" id="ARBA00022989"/>
    </source>
</evidence>
<dbReference type="GO" id="GO:0043952">
    <property type="term" value="P:protein transport by the Sec complex"/>
    <property type="evidence" value="ECO:0007669"/>
    <property type="project" value="UniProtKB-UniRule"/>
</dbReference>
<dbReference type="EMBL" id="MNUJ01000053">
    <property type="protein sequence ID" value="OIN89025.1"/>
    <property type="molecule type" value="Genomic_DNA"/>
</dbReference>
<evidence type="ECO:0000256" key="5">
    <source>
        <dbReference type="ARBA" id="ARBA00022927"/>
    </source>
</evidence>
<dbReference type="NCBIfam" id="TIGR00964">
    <property type="entry name" value="secE_bact"/>
    <property type="match status" value="1"/>
</dbReference>
<evidence type="ECO:0000256" key="7">
    <source>
        <dbReference type="ARBA" id="ARBA00023010"/>
    </source>
</evidence>
<dbReference type="HAMAP" id="MF_00422">
    <property type="entry name" value="SecE"/>
    <property type="match status" value="1"/>
</dbReference>
<dbReference type="GO" id="GO:0065002">
    <property type="term" value="P:intracellular protein transmembrane transport"/>
    <property type="evidence" value="ECO:0007669"/>
    <property type="project" value="UniProtKB-UniRule"/>
</dbReference>
<dbReference type="GO" id="GO:0009306">
    <property type="term" value="P:protein secretion"/>
    <property type="evidence" value="ECO:0007669"/>
    <property type="project" value="UniProtKB-UniRule"/>
</dbReference>
<dbReference type="Gene3D" id="1.20.5.1030">
    <property type="entry name" value="Preprotein translocase secy subunit"/>
    <property type="match status" value="1"/>
</dbReference>
<protein>
    <recommendedName>
        <fullName evidence="9">Protein translocase subunit SecE</fullName>
    </recommendedName>
</protein>
<dbReference type="PANTHER" id="PTHR33910:SF1">
    <property type="entry name" value="PROTEIN TRANSLOCASE SUBUNIT SECE"/>
    <property type="match status" value="1"/>
</dbReference>
<evidence type="ECO:0000256" key="9">
    <source>
        <dbReference type="HAMAP-Rule" id="MF_00422"/>
    </source>
</evidence>
<accession>A0A1J4RNQ2</accession>
<dbReference type="AlphaFoldDB" id="A0A1J4RNQ2"/>
<name>A0A1J4RNQ2_9BACT</name>
<comment type="similarity">
    <text evidence="9">Belongs to the SecE/SEC61-gamma family.</text>
</comment>
<comment type="caution">
    <text evidence="10">The sequence shown here is derived from an EMBL/GenBank/DDBJ whole genome shotgun (WGS) entry which is preliminary data.</text>
</comment>
<sequence>MRNNKVVKYFIDSYQELRKVTWATRKQLIRDTAIVIISAVVVTAFVGVIDLGLSKLIEYLISIKG</sequence>
<reference evidence="10 11" key="1">
    <citation type="journal article" date="2016" name="Environ. Microbiol.">
        <title>Genomic resolution of a cold subsurface aquifer community provides metabolic insights for novel microbes adapted to high CO concentrations.</title>
        <authorList>
            <person name="Probst A.J."/>
            <person name="Castelle C.J."/>
            <person name="Singh A."/>
            <person name="Brown C.T."/>
            <person name="Anantharaman K."/>
            <person name="Sharon I."/>
            <person name="Hug L.A."/>
            <person name="Burstein D."/>
            <person name="Emerson J.B."/>
            <person name="Thomas B.C."/>
            <person name="Banfield J.F."/>
        </authorList>
    </citation>
    <scope>NUCLEOTIDE SEQUENCE [LARGE SCALE GENOMIC DNA]</scope>
    <source>
        <strain evidence="10">CG1_02_42_45</strain>
    </source>
</reference>
<evidence type="ECO:0000256" key="8">
    <source>
        <dbReference type="ARBA" id="ARBA00023136"/>
    </source>
</evidence>
<dbReference type="InterPro" id="IPR001901">
    <property type="entry name" value="Translocase_SecE/Sec61-g"/>
</dbReference>
<keyword evidence="8 9" id="KW-0472">Membrane</keyword>
<keyword evidence="3 9" id="KW-1003">Cell membrane</keyword>
<evidence type="ECO:0000256" key="3">
    <source>
        <dbReference type="ARBA" id="ARBA00022475"/>
    </source>
</evidence>
<evidence type="ECO:0000256" key="1">
    <source>
        <dbReference type="ARBA" id="ARBA00004370"/>
    </source>
</evidence>
<dbReference type="InterPro" id="IPR038379">
    <property type="entry name" value="SecE_sf"/>
</dbReference>
<dbReference type="InterPro" id="IPR005807">
    <property type="entry name" value="SecE_bac"/>
</dbReference>
<dbReference type="Proteomes" id="UP000182753">
    <property type="component" value="Unassembled WGS sequence"/>
</dbReference>
<keyword evidence="5 9" id="KW-0653">Protein transport</keyword>
<dbReference type="GO" id="GO:0006605">
    <property type="term" value="P:protein targeting"/>
    <property type="evidence" value="ECO:0007669"/>
    <property type="project" value="UniProtKB-UniRule"/>
</dbReference>
<dbReference type="GO" id="GO:0008320">
    <property type="term" value="F:protein transmembrane transporter activity"/>
    <property type="evidence" value="ECO:0007669"/>
    <property type="project" value="UniProtKB-UniRule"/>
</dbReference>
<dbReference type="PANTHER" id="PTHR33910">
    <property type="entry name" value="PROTEIN TRANSLOCASE SUBUNIT SECE"/>
    <property type="match status" value="1"/>
</dbReference>
<keyword evidence="2 9" id="KW-0813">Transport</keyword>
<organism evidence="10 11">
    <name type="scientific">Candidatus Berkelbacteria bacterium CG1_02_42_45</name>
    <dbReference type="NCBI Taxonomy" id="1805036"/>
    <lineage>
        <taxon>Bacteria</taxon>
        <taxon>Candidatus Berkelbacteria</taxon>
    </lineage>
</organism>
<proteinExistence type="inferred from homology"/>
<feature type="transmembrane region" description="Helical" evidence="9">
    <location>
        <begin position="28"/>
        <end position="49"/>
    </location>
</feature>
<keyword evidence="6 9" id="KW-1133">Transmembrane helix</keyword>
<keyword evidence="7 9" id="KW-0811">Translocation</keyword>
<comment type="subcellular location">
    <subcellularLocation>
        <location evidence="9">Cell membrane</location>
        <topology evidence="9">Single-pass membrane protein</topology>
    </subcellularLocation>
    <subcellularLocation>
        <location evidence="1">Membrane</location>
    </subcellularLocation>
</comment>
<evidence type="ECO:0000313" key="11">
    <source>
        <dbReference type="Proteomes" id="UP000182753"/>
    </source>
</evidence>
<dbReference type="GO" id="GO:0005886">
    <property type="term" value="C:plasma membrane"/>
    <property type="evidence" value="ECO:0007669"/>
    <property type="project" value="UniProtKB-SubCell"/>
</dbReference>